<evidence type="ECO:0000259" key="5">
    <source>
        <dbReference type="Pfam" id="PF00205"/>
    </source>
</evidence>
<comment type="cofactor">
    <cofactor evidence="1">
        <name>thiamine diphosphate</name>
        <dbReference type="ChEBI" id="CHEBI:58937"/>
    </cofactor>
</comment>
<dbReference type="GO" id="GO:0009097">
    <property type="term" value="P:isoleucine biosynthetic process"/>
    <property type="evidence" value="ECO:0007669"/>
    <property type="project" value="TreeGrafter"/>
</dbReference>
<dbReference type="Proteomes" id="UP000295636">
    <property type="component" value="Unassembled WGS sequence"/>
</dbReference>
<evidence type="ECO:0000256" key="3">
    <source>
        <dbReference type="ARBA" id="ARBA00023052"/>
    </source>
</evidence>
<evidence type="ECO:0000313" key="9">
    <source>
        <dbReference type="Proteomes" id="UP000295636"/>
    </source>
</evidence>
<dbReference type="Pfam" id="PF02776">
    <property type="entry name" value="TPP_enzyme_N"/>
    <property type="match status" value="1"/>
</dbReference>
<feature type="domain" description="Thiamine pyrophosphate enzyme central" evidence="5">
    <location>
        <begin position="188"/>
        <end position="322"/>
    </location>
</feature>
<gene>
    <name evidence="8" type="ORF">E1757_13010</name>
</gene>
<dbReference type="PANTHER" id="PTHR18968">
    <property type="entry name" value="THIAMINE PYROPHOSPHATE ENZYMES"/>
    <property type="match status" value="1"/>
</dbReference>
<dbReference type="GO" id="GO:0005948">
    <property type="term" value="C:acetolactate synthase complex"/>
    <property type="evidence" value="ECO:0007669"/>
    <property type="project" value="TreeGrafter"/>
</dbReference>
<keyword evidence="3 4" id="KW-0786">Thiamine pyrophosphate</keyword>
<dbReference type="InterPro" id="IPR029035">
    <property type="entry name" value="DHS-like_NAD/FAD-binding_dom"/>
</dbReference>
<dbReference type="AlphaFoldDB" id="A0A4R5KPU8"/>
<dbReference type="InterPro" id="IPR011766">
    <property type="entry name" value="TPP_enzyme_TPP-bd"/>
</dbReference>
<dbReference type="InterPro" id="IPR000399">
    <property type="entry name" value="TPP-bd_CS"/>
</dbReference>
<dbReference type="Gene3D" id="3.40.50.1220">
    <property type="entry name" value="TPP-binding domain"/>
    <property type="match status" value="1"/>
</dbReference>
<dbReference type="Pfam" id="PF00205">
    <property type="entry name" value="TPP_enzyme_M"/>
    <property type="match status" value="1"/>
</dbReference>
<dbReference type="GO" id="GO:0030976">
    <property type="term" value="F:thiamine pyrophosphate binding"/>
    <property type="evidence" value="ECO:0007669"/>
    <property type="project" value="InterPro"/>
</dbReference>
<dbReference type="PROSITE" id="PS00187">
    <property type="entry name" value="TPP_ENZYMES"/>
    <property type="match status" value="1"/>
</dbReference>
<comment type="similarity">
    <text evidence="2 4">Belongs to the TPP enzyme family.</text>
</comment>
<feature type="domain" description="Thiamine pyrophosphate enzyme TPP-binding" evidence="6">
    <location>
        <begin position="376"/>
        <end position="523"/>
    </location>
</feature>
<dbReference type="GO" id="GO:0009099">
    <property type="term" value="P:L-valine biosynthetic process"/>
    <property type="evidence" value="ECO:0007669"/>
    <property type="project" value="TreeGrafter"/>
</dbReference>
<dbReference type="FunFam" id="3.40.50.970:FF:000007">
    <property type="entry name" value="Acetolactate synthase"/>
    <property type="match status" value="1"/>
</dbReference>
<name>A0A4R5KPU8_9BACL</name>
<organism evidence="8 9">
    <name type="scientific">Paenibacillus piri</name>
    <dbReference type="NCBI Taxonomy" id="2547395"/>
    <lineage>
        <taxon>Bacteria</taxon>
        <taxon>Bacillati</taxon>
        <taxon>Bacillota</taxon>
        <taxon>Bacilli</taxon>
        <taxon>Bacillales</taxon>
        <taxon>Paenibacillaceae</taxon>
        <taxon>Paenibacillus</taxon>
    </lineage>
</organism>
<evidence type="ECO:0000256" key="4">
    <source>
        <dbReference type="RuleBase" id="RU362132"/>
    </source>
</evidence>
<dbReference type="GO" id="GO:0000287">
    <property type="term" value="F:magnesium ion binding"/>
    <property type="evidence" value="ECO:0007669"/>
    <property type="project" value="InterPro"/>
</dbReference>
<dbReference type="Gene3D" id="3.40.50.970">
    <property type="match status" value="2"/>
</dbReference>
<evidence type="ECO:0000256" key="2">
    <source>
        <dbReference type="ARBA" id="ARBA00007812"/>
    </source>
</evidence>
<dbReference type="InterPro" id="IPR012001">
    <property type="entry name" value="Thiamin_PyroP_enz_TPP-bd_dom"/>
</dbReference>
<dbReference type="EMBL" id="SMRT01000005">
    <property type="protein sequence ID" value="TDF97743.1"/>
    <property type="molecule type" value="Genomic_DNA"/>
</dbReference>
<dbReference type="InterPro" id="IPR029061">
    <property type="entry name" value="THDP-binding"/>
</dbReference>
<dbReference type="GO" id="GO:0050660">
    <property type="term" value="F:flavin adenine dinucleotide binding"/>
    <property type="evidence" value="ECO:0007669"/>
    <property type="project" value="TreeGrafter"/>
</dbReference>
<dbReference type="SUPFAM" id="SSF52518">
    <property type="entry name" value="Thiamin diphosphate-binding fold (THDP-binding)"/>
    <property type="match status" value="2"/>
</dbReference>
<dbReference type="InterPro" id="IPR045229">
    <property type="entry name" value="TPP_enz"/>
</dbReference>
<sequence>MKAVRSVVDFLEDGGVKYIFGIPAGSVNGFFDELYEKPQITPVIAKHEGAASYMAAAYAKHSDSLGVCIGCSGPGSTNLLTGAAHAMREHLPVLFLTGSVPVGTVGLNASQELNAVPLFKPVTKYSVCVQNAADLLPEVTKAVTIALSGIPGPVHVQMPIDIQLEQIEPALLPPFPQLQISVPNRTLLRQAARELAEHSKGIVFVGQGARRAVPDVLKLAETLNWPIVTTPQAKGLVPDTHPLYDGVFGFAGQPKASRLIEDQEHSAILIVGSSLGETATSNWNRSLTENRYTIQIDIDDTVFHRKYPVDLPIVGDAGLSLSFLLQELERMGVRRSSGAEPDHNKAHPQPTAEYTTQNVLLALQKHMPSDTRFAVDIGEFMSYVIHYMKVPESDSFDINVHFGAMGAGIGTAIGMHLADPYRPTVCITGDGCFFMHGMEILTAKEYNLPILFVVINNARLGMVYHGHTLQYKRSHPRFEQRPVSISDMAYSLGIPSWRVESMQDLSAGVLHDIRTDGPALLEIAIVDNNTPPMGDRVKFLSSFQK</sequence>
<evidence type="ECO:0000256" key="1">
    <source>
        <dbReference type="ARBA" id="ARBA00001964"/>
    </source>
</evidence>
<reference evidence="8 9" key="1">
    <citation type="submission" date="2019-03" db="EMBL/GenBank/DDBJ databases">
        <title>This is whole genome sequence of Paenibacillus sp MS74 strain.</title>
        <authorList>
            <person name="Trinh H.N."/>
        </authorList>
    </citation>
    <scope>NUCLEOTIDE SEQUENCE [LARGE SCALE GENOMIC DNA]</scope>
    <source>
        <strain evidence="8 9">MS74</strain>
    </source>
</reference>
<dbReference type="CDD" id="cd00568">
    <property type="entry name" value="TPP_enzymes"/>
    <property type="match status" value="1"/>
</dbReference>
<dbReference type="InterPro" id="IPR012000">
    <property type="entry name" value="Thiamin_PyroP_enz_cen_dom"/>
</dbReference>
<dbReference type="PANTHER" id="PTHR18968:SF13">
    <property type="entry name" value="ACETOLACTATE SYNTHASE CATALYTIC SUBUNIT, MITOCHONDRIAL"/>
    <property type="match status" value="1"/>
</dbReference>
<accession>A0A4R5KPU8</accession>
<comment type="caution">
    <text evidence="8">The sequence shown here is derived from an EMBL/GenBank/DDBJ whole genome shotgun (WGS) entry which is preliminary data.</text>
</comment>
<evidence type="ECO:0000259" key="7">
    <source>
        <dbReference type="Pfam" id="PF02776"/>
    </source>
</evidence>
<dbReference type="Pfam" id="PF02775">
    <property type="entry name" value="TPP_enzyme_C"/>
    <property type="match status" value="1"/>
</dbReference>
<protein>
    <submittedName>
        <fullName evidence="8">Thiamine pyrophosphate-binding protein</fullName>
    </submittedName>
</protein>
<evidence type="ECO:0000259" key="6">
    <source>
        <dbReference type="Pfam" id="PF02775"/>
    </source>
</evidence>
<proteinExistence type="inferred from homology"/>
<dbReference type="SUPFAM" id="SSF52467">
    <property type="entry name" value="DHS-like NAD/FAD-binding domain"/>
    <property type="match status" value="1"/>
</dbReference>
<dbReference type="RefSeq" id="WP_133228672.1">
    <property type="nucleotide sequence ID" value="NZ_SMRT01000005.1"/>
</dbReference>
<keyword evidence="9" id="KW-1185">Reference proteome</keyword>
<evidence type="ECO:0000313" key="8">
    <source>
        <dbReference type="EMBL" id="TDF97743.1"/>
    </source>
</evidence>
<dbReference type="CDD" id="cd07035">
    <property type="entry name" value="TPP_PYR_POX_like"/>
    <property type="match status" value="1"/>
</dbReference>
<dbReference type="OrthoDB" id="4494979at2"/>
<dbReference type="GO" id="GO:0003984">
    <property type="term" value="F:acetolactate synthase activity"/>
    <property type="evidence" value="ECO:0007669"/>
    <property type="project" value="TreeGrafter"/>
</dbReference>
<feature type="domain" description="Thiamine pyrophosphate enzyme N-terminal TPP-binding" evidence="7">
    <location>
        <begin position="1"/>
        <end position="116"/>
    </location>
</feature>